<dbReference type="GO" id="GO:0005524">
    <property type="term" value="F:ATP binding"/>
    <property type="evidence" value="ECO:0007669"/>
    <property type="project" value="UniProtKB-KW"/>
</dbReference>
<evidence type="ECO:0000256" key="9">
    <source>
        <dbReference type="SAM" id="Phobius"/>
    </source>
</evidence>
<dbReference type="InterPro" id="IPR003439">
    <property type="entry name" value="ABC_transporter-like_ATP-bd"/>
</dbReference>
<dbReference type="SUPFAM" id="SSF90123">
    <property type="entry name" value="ABC transporter transmembrane region"/>
    <property type="match status" value="2"/>
</dbReference>
<evidence type="ECO:0000313" key="13">
    <source>
        <dbReference type="Proteomes" id="UP000076881"/>
    </source>
</evidence>
<evidence type="ECO:0000256" key="7">
    <source>
        <dbReference type="ARBA" id="ARBA00022989"/>
    </source>
</evidence>
<name>A0A168FEG3_CORDF</name>
<evidence type="ECO:0000256" key="6">
    <source>
        <dbReference type="ARBA" id="ARBA00022840"/>
    </source>
</evidence>
<keyword evidence="4 9" id="KW-0812">Transmembrane</keyword>
<comment type="caution">
    <text evidence="12">The sequence shown here is derived from an EMBL/GenBank/DDBJ whole genome shotgun (WGS) entry which is preliminary data.</text>
</comment>
<keyword evidence="8 9" id="KW-0472">Membrane</keyword>
<keyword evidence="7 9" id="KW-1133">Transmembrane helix</keyword>
<keyword evidence="2" id="KW-0813">Transport</keyword>
<keyword evidence="5" id="KW-0547">Nucleotide-binding</keyword>
<evidence type="ECO:0000256" key="2">
    <source>
        <dbReference type="ARBA" id="ARBA00022448"/>
    </source>
</evidence>
<organism evidence="12 13">
    <name type="scientific">Akanthomyces lecanii RCEF 1005</name>
    <dbReference type="NCBI Taxonomy" id="1081108"/>
    <lineage>
        <taxon>Eukaryota</taxon>
        <taxon>Fungi</taxon>
        <taxon>Dikarya</taxon>
        <taxon>Ascomycota</taxon>
        <taxon>Pezizomycotina</taxon>
        <taxon>Sordariomycetes</taxon>
        <taxon>Hypocreomycetidae</taxon>
        <taxon>Hypocreales</taxon>
        <taxon>Cordycipitaceae</taxon>
        <taxon>Akanthomyces</taxon>
        <taxon>Cordyceps confragosa</taxon>
    </lineage>
</organism>
<dbReference type="GO" id="GO:0140359">
    <property type="term" value="F:ABC-type transporter activity"/>
    <property type="evidence" value="ECO:0007669"/>
    <property type="project" value="InterPro"/>
</dbReference>
<dbReference type="PANTHER" id="PTHR24223">
    <property type="entry name" value="ATP-BINDING CASSETTE SUB-FAMILY C"/>
    <property type="match status" value="1"/>
</dbReference>
<dbReference type="InterPro" id="IPR050173">
    <property type="entry name" value="ABC_transporter_C-like"/>
</dbReference>
<dbReference type="InterPro" id="IPR003593">
    <property type="entry name" value="AAA+_ATPase"/>
</dbReference>
<reference evidence="12 13" key="1">
    <citation type="journal article" date="2016" name="Genome Biol. Evol.">
        <title>Divergent and convergent evolution of fungal pathogenicity.</title>
        <authorList>
            <person name="Shang Y."/>
            <person name="Xiao G."/>
            <person name="Zheng P."/>
            <person name="Cen K."/>
            <person name="Zhan S."/>
            <person name="Wang C."/>
        </authorList>
    </citation>
    <scope>NUCLEOTIDE SEQUENCE [LARGE SCALE GENOMIC DNA]</scope>
    <source>
        <strain evidence="12 13">RCEF 1005</strain>
    </source>
</reference>
<dbReference type="InterPro" id="IPR044726">
    <property type="entry name" value="ABCC_6TM_D2"/>
</dbReference>
<feature type="domain" description="ABC transporter" evidence="10">
    <location>
        <begin position="1088"/>
        <end position="1326"/>
    </location>
</feature>
<evidence type="ECO:0000313" key="12">
    <source>
        <dbReference type="EMBL" id="OAA75071.1"/>
    </source>
</evidence>
<evidence type="ECO:0000256" key="4">
    <source>
        <dbReference type="ARBA" id="ARBA00022692"/>
    </source>
</evidence>
<dbReference type="GO" id="GO:0016887">
    <property type="term" value="F:ATP hydrolysis activity"/>
    <property type="evidence" value="ECO:0007669"/>
    <property type="project" value="InterPro"/>
</dbReference>
<dbReference type="InterPro" id="IPR017871">
    <property type="entry name" value="ABC_transporter-like_CS"/>
</dbReference>
<gene>
    <name evidence="12" type="ORF">LEL_07059</name>
</gene>
<accession>A0A168FEG3</accession>
<evidence type="ECO:0000256" key="3">
    <source>
        <dbReference type="ARBA" id="ARBA00022475"/>
    </source>
</evidence>
<evidence type="ECO:0000256" key="8">
    <source>
        <dbReference type="ARBA" id="ARBA00023136"/>
    </source>
</evidence>
<comment type="subcellular location">
    <subcellularLocation>
        <location evidence="1">Cell membrane</location>
        <topology evidence="1">Multi-pass membrane protein</topology>
    </subcellularLocation>
</comment>
<proteinExistence type="predicted"/>
<dbReference type="PROSITE" id="PS50893">
    <property type="entry name" value="ABC_TRANSPORTER_2"/>
    <property type="match status" value="2"/>
</dbReference>
<dbReference type="Pfam" id="PF00005">
    <property type="entry name" value="ABC_tran"/>
    <property type="match status" value="2"/>
</dbReference>
<evidence type="ECO:0000256" key="1">
    <source>
        <dbReference type="ARBA" id="ARBA00004651"/>
    </source>
</evidence>
<dbReference type="CDD" id="cd18580">
    <property type="entry name" value="ABC_6TM_ABCC_D2"/>
    <property type="match status" value="1"/>
</dbReference>
<evidence type="ECO:0000256" key="5">
    <source>
        <dbReference type="ARBA" id="ARBA00022741"/>
    </source>
</evidence>
<feature type="transmembrane region" description="Helical" evidence="9">
    <location>
        <begin position="161"/>
        <end position="179"/>
    </location>
</feature>
<dbReference type="GO" id="GO:0005886">
    <property type="term" value="C:plasma membrane"/>
    <property type="evidence" value="ECO:0007669"/>
    <property type="project" value="UniProtKB-SubCell"/>
</dbReference>
<keyword evidence="6" id="KW-0067">ATP-binding</keyword>
<dbReference type="PROSITE" id="PS50929">
    <property type="entry name" value="ABC_TM1F"/>
    <property type="match status" value="2"/>
</dbReference>
<feature type="transmembrane region" description="Helical" evidence="9">
    <location>
        <begin position="416"/>
        <end position="437"/>
    </location>
</feature>
<dbReference type="Gene3D" id="3.40.50.300">
    <property type="entry name" value="P-loop containing nucleotide triphosphate hydrolases"/>
    <property type="match status" value="2"/>
</dbReference>
<dbReference type="PANTHER" id="PTHR24223:SF399">
    <property type="entry name" value="ABC TRANSPORTER ATNG"/>
    <property type="match status" value="1"/>
</dbReference>
<sequence>MAAVAVQLAIVVYCSVGVVAMAYASHVYFLQPILFLSAFLSITLVFDLVTIYTYLHRTGLDTLARLTCVLPSVKFLLVILEEISKRSLISAENRDQLGSEITAGFWSRSTFLWINPLLLFGFRHIVDNDTLPDIGHQFGSNMLYHNFKICWDKQDQKAKRALFKTLIFAAPWPFFYAILPRLFLVGFNFSQPFLLQDVVNVVADQPTQPDKGSRNDEVIGLILATALVFSGKAVSRNWFSHIRTQIMVSIRGTLVSAIYQKSLRISAAESEESAAVTLMSTDVEGVGSLVSLCYDTCAVVLEVGFGIGVLTIFVGAASIFTVITALRNEHIADRVAATSNMLAQIKDIKMTGLALSMATHLHHLRAKEVAVSLNVRRINCITFGISAFAETITPALVVAATLFWTREAQTMSSARFYTIIAVVSMVSQPLAAFFANLPNWATGFACLDRIQTYLARDEARDPRRVTDYAVSVPTDATGLRRRGTRATAVSYTVQLRAINVALGASDSVLSDATISIKAGDVTMIHGSVGCGKSTLLKAMLGEMAFKSGTAVISSPSIAFAGQRPWLLNTTIRLNIIGRKSYDRTLYQRIIFVCDLASDLERLPNGDQTLAGSAGCNLGGGQKQRIALARAFYMEAETTILDDPFSSLDQQTAVLIRTRLFTDGFATEGGKTLVMTTSTKQHLVDADNVFRVTEEGHVQYITPAQIDIELEDLVQASRSQARPLIDRGESAAEPFKLLPLVQSSIDEDSHDMNKAKVHNSFSLYAYYFRPAGIFVIAVWLALTIFASISERLPNIFARIWLDAYAGDHRYYAGYAVFCVLYPIMNSLSAMFFFYFIIEKVANKLHENLVNTTFRAAFEFLSNEDASSILNRFSQDTSMVTMVIPGRVLPTVFRAVSIFVDIGIISAGATYAAPVIPLYLLHILAVQQYYLHTSRQLRLLELDTAKALVRQFTETAAGIEHIRAFRWQEEVIQDVYSTLDLTQRPLYFLYSIQQWLEGVLDFSSAVAAVLVVTFALKFPSSASANSMGLALLSLIRFSDTISDWVQSSVAMETAFGAVSRIKSYCSETPVEKYQDGEGPIPSDWPSHGQIELKNVSARYRSAASPEGSQIKDATVVVRPGETLGIVGRTGGGKTTVLLSVLNLLEYKGEINIDDREIRTIPPDILRSRITTVTQGGIYLRGTVKFNLDPFSPALRPSGCTLTEEMREDALRRVGLWQIIKDRGGLTESMKDMGLSLGQRQLFQLARAILHHEVTGSKIVLMDEVTAGLDEGTEERIAVILDDAFRGCARVVISHRMPTLDSADAIMVMNQGQAQVVEHRPGDTNWAQYFEQK</sequence>
<feature type="domain" description="ABC transmembrane type-1" evidence="11">
    <location>
        <begin position="773"/>
        <end position="1013"/>
    </location>
</feature>
<evidence type="ECO:0000259" key="11">
    <source>
        <dbReference type="PROSITE" id="PS50929"/>
    </source>
</evidence>
<feature type="transmembrane region" description="Helical" evidence="9">
    <location>
        <begin position="299"/>
        <end position="323"/>
    </location>
</feature>
<dbReference type="SUPFAM" id="SSF52540">
    <property type="entry name" value="P-loop containing nucleoside triphosphate hydrolases"/>
    <property type="match status" value="2"/>
</dbReference>
<feature type="transmembrane region" description="Helical" evidence="9">
    <location>
        <begin position="765"/>
        <end position="788"/>
    </location>
</feature>
<feature type="domain" description="ABC transporter" evidence="10">
    <location>
        <begin position="493"/>
        <end position="719"/>
    </location>
</feature>
<keyword evidence="13" id="KW-1185">Reference proteome</keyword>
<evidence type="ECO:0000259" key="10">
    <source>
        <dbReference type="PROSITE" id="PS50893"/>
    </source>
</evidence>
<dbReference type="InterPro" id="IPR011527">
    <property type="entry name" value="ABC1_TM_dom"/>
</dbReference>
<protein>
    <submittedName>
        <fullName evidence="12">ABC transporter, transmembrane domain, type 1</fullName>
    </submittedName>
</protein>
<feature type="transmembrane region" description="Helical" evidence="9">
    <location>
        <begin position="34"/>
        <end position="55"/>
    </location>
</feature>
<dbReference type="OrthoDB" id="4868595at2759"/>
<dbReference type="InterPro" id="IPR036640">
    <property type="entry name" value="ABC1_TM_sf"/>
</dbReference>
<keyword evidence="3" id="KW-1003">Cell membrane</keyword>
<dbReference type="Proteomes" id="UP000076881">
    <property type="component" value="Unassembled WGS sequence"/>
</dbReference>
<dbReference type="PROSITE" id="PS00211">
    <property type="entry name" value="ABC_TRANSPORTER_1"/>
    <property type="match status" value="1"/>
</dbReference>
<feature type="transmembrane region" description="Helical" evidence="9">
    <location>
        <begin position="381"/>
        <end position="404"/>
    </location>
</feature>
<dbReference type="InterPro" id="IPR027417">
    <property type="entry name" value="P-loop_NTPase"/>
</dbReference>
<dbReference type="EMBL" id="AZHF01000005">
    <property type="protein sequence ID" value="OAA75071.1"/>
    <property type="molecule type" value="Genomic_DNA"/>
</dbReference>
<dbReference type="SMART" id="SM00382">
    <property type="entry name" value="AAA"/>
    <property type="match status" value="2"/>
</dbReference>
<feature type="domain" description="ABC transmembrane type-1" evidence="11">
    <location>
        <begin position="182"/>
        <end position="442"/>
    </location>
</feature>
<feature type="transmembrane region" description="Helical" evidence="9">
    <location>
        <begin position="809"/>
        <end position="836"/>
    </location>
</feature>
<dbReference type="Pfam" id="PF00664">
    <property type="entry name" value="ABC_membrane"/>
    <property type="match status" value="1"/>
</dbReference>
<dbReference type="Gene3D" id="1.20.1560.10">
    <property type="entry name" value="ABC transporter type 1, transmembrane domain"/>
    <property type="match status" value="2"/>
</dbReference>